<accession>A0A412TRI8</accession>
<dbReference type="InterPro" id="IPR039426">
    <property type="entry name" value="TonB-dep_rcpt-like"/>
</dbReference>
<keyword evidence="2 7" id="KW-0813">Transport</keyword>
<dbReference type="GO" id="GO:0009279">
    <property type="term" value="C:cell outer membrane"/>
    <property type="evidence" value="ECO:0007669"/>
    <property type="project" value="UniProtKB-SubCell"/>
</dbReference>
<dbReference type="InterPro" id="IPR012910">
    <property type="entry name" value="Plug_dom"/>
</dbReference>
<dbReference type="SUPFAM" id="SSF49464">
    <property type="entry name" value="Carboxypeptidase regulatory domain-like"/>
    <property type="match status" value="1"/>
</dbReference>
<dbReference type="InterPro" id="IPR023997">
    <property type="entry name" value="TonB-dep_OMP_SusC/RagA_CS"/>
</dbReference>
<dbReference type="PROSITE" id="PS52016">
    <property type="entry name" value="TONB_DEPENDENT_REC_3"/>
    <property type="match status" value="1"/>
</dbReference>
<gene>
    <name evidence="9" type="ORF">DWW57_09095</name>
</gene>
<evidence type="ECO:0000256" key="5">
    <source>
        <dbReference type="ARBA" id="ARBA00023136"/>
    </source>
</evidence>
<dbReference type="Pfam" id="PF07715">
    <property type="entry name" value="Plug"/>
    <property type="match status" value="1"/>
</dbReference>
<dbReference type="Gene3D" id="2.40.170.20">
    <property type="entry name" value="TonB-dependent receptor, beta-barrel domain"/>
    <property type="match status" value="1"/>
</dbReference>
<sequence length="1151" mass="130513">MNRRSVCLRNRIPWLSQFLRMMKIALVFVFLSVSSLFASVNAQRVSIELKNVSLREIFEQVKKQTGMSFMYSNDDIRHLQKRDFKMTDADVVTIMEACLKDTGLTFEVVDEVVIVKPAVQVMNSVPQKKMVLSGTVKDNRGDVMPGVTVRIKGTTLGVATDIDGKWNLEIPEMNDVVLVFSFVGMESQEIEPGNRTVIDVVMEVAKENLEEVVVTGIFKRNKEGFTGSATQVSGDEIKKMTAGNVLKALEMLDPGFRMNTSNLAGSNPNAIPDFQMRGQASLGNYEANDVVVLRGDVNTRPNQPLFVLDGVIGVDATTIMDLDPEQVESITLLKDAAATVIYGSEAANGVVVVETKAPVPGKLRFTYNGNYGLEWPDLSVYDLMNAGEKLRVEELAGYYANKDDVGLQNYYNHLKQEVLRGVDTYWLGEPVQTAFSHRHGLTVEGGDRALRYKIYLGAKWDPGVMKETNLNTKTGKIDLNYRQNKILINNSLTVDYSDGTRESPYGTFQDYAIVNPYYRKTDENGNIKQVLDTGETNTDYNSSGYVGDYYKAILNPLWNKQFESKNSSRKFELREALKLEYLPIDALRLSLDFSLSRNDGTVEVFKSAQHNDFYEEKDPSLKGSYDWTKNENTSYRLRLSGAYNKSWGDHLLAAFASYSINESQLKTTALSMKGFPNDRLSEVYMGTEFQNTTGNENMTRALAFVMTLNYSYKQRYAVDYSMSINASSEFGKNNRYAPFWSAGLRWNAEKEEFIKNWGIFDELILRGTYGITGSQGFTPYQSLQMYTYSNLMKTYKSSDVVGTEIYGLGNPDLKWQETENYNVSLDFTMFRNILSAKVEYYEKYTKNTLMDYSMAPSVGFLTMKENLGKISNKGYEVTLRLMPYSNPSKEAYWNIIFTGSHNKSRIEQISNALKVMNEKQMAIADEVENPYETDIADKREKSPLPRYENGYSQTTIWAVRSMGIDPQTGREVFLTRDGRLTNIYSAADQIPVGDTEPKLQGSVSTTFTYKGFSLTLAGQYHFGGQTYNKTLINKVENANLRLNADRRALYSRWQTPGDQVFFKAIDGNIYKTDTKESSRFVMDDNEFYFSTVNLSYRLEGKKYNWMKRAGISSATLGLYMEDICRFSTVKMERGIDYPFSRSVSMSLNVIF</sequence>
<keyword evidence="3 7" id="KW-1134">Transmembrane beta strand</keyword>
<proteinExistence type="inferred from homology"/>
<comment type="caution">
    <text evidence="9">The sequence shown here is derived from an EMBL/GenBank/DDBJ whole genome shotgun (WGS) entry which is preliminary data.</text>
</comment>
<evidence type="ECO:0000256" key="6">
    <source>
        <dbReference type="ARBA" id="ARBA00023237"/>
    </source>
</evidence>
<evidence type="ECO:0000256" key="3">
    <source>
        <dbReference type="ARBA" id="ARBA00022452"/>
    </source>
</evidence>
<evidence type="ECO:0000313" key="10">
    <source>
        <dbReference type="Proteomes" id="UP000284243"/>
    </source>
</evidence>
<feature type="domain" description="TonB-dependent receptor plug" evidence="8">
    <location>
        <begin position="225"/>
        <end position="350"/>
    </location>
</feature>
<keyword evidence="5 7" id="KW-0472">Membrane</keyword>
<dbReference type="NCBIfam" id="TIGR04057">
    <property type="entry name" value="SusC_RagA_signa"/>
    <property type="match status" value="1"/>
</dbReference>
<dbReference type="AlphaFoldDB" id="A0A412TRI8"/>
<evidence type="ECO:0000256" key="7">
    <source>
        <dbReference type="PROSITE-ProRule" id="PRU01360"/>
    </source>
</evidence>
<dbReference type="Pfam" id="PF13715">
    <property type="entry name" value="CarbopepD_reg_2"/>
    <property type="match status" value="1"/>
</dbReference>
<dbReference type="Gene3D" id="2.170.130.10">
    <property type="entry name" value="TonB-dependent receptor, plug domain"/>
    <property type="match status" value="1"/>
</dbReference>
<dbReference type="Proteomes" id="UP000284243">
    <property type="component" value="Unassembled WGS sequence"/>
</dbReference>
<evidence type="ECO:0000256" key="1">
    <source>
        <dbReference type="ARBA" id="ARBA00004571"/>
    </source>
</evidence>
<keyword evidence="4 7" id="KW-0812">Transmembrane</keyword>
<organism evidence="9 10">
    <name type="scientific">Odoribacter splanchnicus</name>
    <dbReference type="NCBI Taxonomy" id="28118"/>
    <lineage>
        <taxon>Bacteria</taxon>
        <taxon>Pseudomonadati</taxon>
        <taxon>Bacteroidota</taxon>
        <taxon>Bacteroidia</taxon>
        <taxon>Bacteroidales</taxon>
        <taxon>Odoribacteraceae</taxon>
        <taxon>Odoribacter</taxon>
    </lineage>
</organism>
<reference evidence="9 10" key="1">
    <citation type="submission" date="2018-08" db="EMBL/GenBank/DDBJ databases">
        <title>A genome reference for cultivated species of the human gut microbiota.</title>
        <authorList>
            <person name="Zou Y."/>
            <person name="Xue W."/>
            <person name="Luo G."/>
        </authorList>
    </citation>
    <scope>NUCLEOTIDE SEQUENCE [LARGE SCALE GENOMIC DNA]</scope>
    <source>
        <strain evidence="9 10">AF16-14</strain>
    </source>
</reference>
<dbReference type="EMBL" id="QRYC01000010">
    <property type="protein sequence ID" value="RGU56403.1"/>
    <property type="molecule type" value="Genomic_DNA"/>
</dbReference>
<dbReference type="InterPro" id="IPR036942">
    <property type="entry name" value="Beta-barrel_TonB_sf"/>
</dbReference>
<comment type="subcellular location">
    <subcellularLocation>
        <location evidence="1 7">Cell outer membrane</location>
        <topology evidence="1 7">Multi-pass membrane protein</topology>
    </subcellularLocation>
</comment>
<dbReference type="SUPFAM" id="SSF56935">
    <property type="entry name" value="Porins"/>
    <property type="match status" value="1"/>
</dbReference>
<evidence type="ECO:0000259" key="8">
    <source>
        <dbReference type="Pfam" id="PF07715"/>
    </source>
</evidence>
<protein>
    <submittedName>
        <fullName evidence="9">SusC/RagA family TonB-linked outer membrane protein</fullName>
    </submittedName>
</protein>
<comment type="similarity">
    <text evidence="7">Belongs to the TonB-dependent receptor family.</text>
</comment>
<evidence type="ECO:0000256" key="2">
    <source>
        <dbReference type="ARBA" id="ARBA00022448"/>
    </source>
</evidence>
<dbReference type="InterPro" id="IPR037066">
    <property type="entry name" value="Plug_dom_sf"/>
</dbReference>
<dbReference type="NCBIfam" id="TIGR04056">
    <property type="entry name" value="OMP_RagA_SusC"/>
    <property type="match status" value="1"/>
</dbReference>
<dbReference type="Gene3D" id="2.60.40.1120">
    <property type="entry name" value="Carboxypeptidase-like, regulatory domain"/>
    <property type="match status" value="1"/>
</dbReference>
<dbReference type="InterPro" id="IPR023996">
    <property type="entry name" value="TonB-dep_OMP_SusC/RagA"/>
</dbReference>
<name>A0A412TRI8_9BACT</name>
<evidence type="ECO:0000313" key="9">
    <source>
        <dbReference type="EMBL" id="RGU56403.1"/>
    </source>
</evidence>
<dbReference type="InterPro" id="IPR008969">
    <property type="entry name" value="CarboxyPept-like_regulatory"/>
</dbReference>
<keyword evidence="6 7" id="KW-0998">Cell outer membrane</keyword>
<evidence type="ECO:0000256" key="4">
    <source>
        <dbReference type="ARBA" id="ARBA00022692"/>
    </source>
</evidence>